<feature type="repeat" description="TPR" evidence="3">
    <location>
        <begin position="713"/>
        <end position="746"/>
    </location>
</feature>
<dbReference type="SUPFAM" id="SSF81901">
    <property type="entry name" value="HCP-like"/>
    <property type="match status" value="1"/>
</dbReference>
<dbReference type="Pfam" id="PF13374">
    <property type="entry name" value="TPR_10"/>
    <property type="match status" value="1"/>
</dbReference>
<organism evidence="4 5">
    <name type="scientific">Rotaria magnacalcarata</name>
    <dbReference type="NCBI Taxonomy" id="392030"/>
    <lineage>
        <taxon>Eukaryota</taxon>
        <taxon>Metazoa</taxon>
        <taxon>Spiralia</taxon>
        <taxon>Gnathifera</taxon>
        <taxon>Rotifera</taxon>
        <taxon>Eurotatoria</taxon>
        <taxon>Bdelloidea</taxon>
        <taxon>Philodinida</taxon>
        <taxon>Philodinidae</taxon>
        <taxon>Rotaria</taxon>
    </lineage>
</organism>
<protein>
    <recommendedName>
        <fullName evidence="6">UDP-N-acetylglucosamine--peptide N-acetylglucosaminyltransferase SPINDLY</fullName>
    </recommendedName>
</protein>
<comment type="caution">
    <text evidence="4">The sequence shown here is derived from an EMBL/GenBank/DDBJ whole genome shotgun (WGS) entry which is preliminary data.</text>
</comment>
<feature type="repeat" description="TPR" evidence="3">
    <location>
        <begin position="629"/>
        <end position="662"/>
    </location>
</feature>
<reference evidence="4" key="1">
    <citation type="submission" date="2021-02" db="EMBL/GenBank/DDBJ databases">
        <authorList>
            <person name="Nowell W R."/>
        </authorList>
    </citation>
    <scope>NUCLEOTIDE SEQUENCE</scope>
</reference>
<evidence type="ECO:0008006" key="6">
    <source>
        <dbReference type="Google" id="ProtNLM"/>
    </source>
</evidence>
<dbReference type="PROSITE" id="PS50005">
    <property type="entry name" value="TPR"/>
    <property type="match status" value="12"/>
</dbReference>
<dbReference type="PROSITE" id="PS51996">
    <property type="entry name" value="TR_MART"/>
    <property type="match status" value="1"/>
</dbReference>
<evidence type="ECO:0000256" key="1">
    <source>
        <dbReference type="ARBA" id="ARBA00022737"/>
    </source>
</evidence>
<dbReference type="PRINTS" id="PR00381">
    <property type="entry name" value="KINESINLIGHT"/>
</dbReference>
<keyword evidence="2 3" id="KW-0802">TPR repeat</keyword>
<feature type="repeat" description="TPR" evidence="3">
    <location>
        <begin position="797"/>
        <end position="830"/>
    </location>
</feature>
<feature type="repeat" description="TPR" evidence="3">
    <location>
        <begin position="1050"/>
        <end position="1083"/>
    </location>
</feature>
<evidence type="ECO:0000256" key="3">
    <source>
        <dbReference type="PROSITE-ProRule" id="PRU00339"/>
    </source>
</evidence>
<dbReference type="PROSITE" id="PS50293">
    <property type="entry name" value="TPR_REGION"/>
    <property type="match status" value="5"/>
</dbReference>
<dbReference type="Proteomes" id="UP000663824">
    <property type="component" value="Unassembled WGS sequence"/>
</dbReference>
<dbReference type="SUPFAM" id="SSF56399">
    <property type="entry name" value="ADP-ribosylation"/>
    <property type="match status" value="1"/>
</dbReference>
<accession>A0A816YRR1</accession>
<feature type="repeat" description="TPR" evidence="3">
    <location>
        <begin position="882"/>
        <end position="915"/>
    </location>
</feature>
<dbReference type="PANTHER" id="PTHR45641:SF1">
    <property type="entry name" value="AAA+ ATPASE DOMAIN-CONTAINING PROTEIN"/>
    <property type="match status" value="1"/>
</dbReference>
<feature type="repeat" description="TPR" evidence="3">
    <location>
        <begin position="755"/>
        <end position="788"/>
    </location>
</feature>
<proteinExistence type="predicted"/>
<dbReference type="Pfam" id="PF13181">
    <property type="entry name" value="TPR_8"/>
    <property type="match status" value="1"/>
</dbReference>
<feature type="repeat" description="TPR" evidence="3">
    <location>
        <begin position="1008"/>
        <end position="1041"/>
    </location>
</feature>
<name>A0A816YRR1_9BILA</name>
<feature type="repeat" description="TPR" evidence="3">
    <location>
        <begin position="1092"/>
        <end position="1125"/>
    </location>
</feature>
<dbReference type="SMART" id="SM00028">
    <property type="entry name" value="TPR"/>
    <property type="match status" value="15"/>
</dbReference>
<dbReference type="PANTHER" id="PTHR45641">
    <property type="entry name" value="TETRATRICOPEPTIDE REPEAT PROTEIN (AFU_ORTHOLOGUE AFUA_6G03870)"/>
    <property type="match status" value="1"/>
</dbReference>
<evidence type="ECO:0000313" key="5">
    <source>
        <dbReference type="Proteomes" id="UP000663824"/>
    </source>
</evidence>
<evidence type="ECO:0000313" key="4">
    <source>
        <dbReference type="EMBL" id="CAF2165577.1"/>
    </source>
</evidence>
<feature type="repeat" description="TPR" evidence="3">
    <location>
        <begin position="966"/>
        <end position="999"/>
    </location>
</feature>
<dbReference type="InterPro" id="IPR019734">
    <property type="entry name" value="TPR_rpt"/>
</dbReference>
<feature type="repeat" description="TPR" evidence="3">
    <location>
        <begin position="924"/>
        <end position="957"/>
    </location>
</feature>
<dbReference type="SUPFAM" id="SSF48452">
    <property type="entry name" value="TPR-like"/>
    <property type="match status" value="2"/>
</dbReference>
<sequence length="1192" mass="137454">MTEKFYTVWLDLVYKHAPLKTKTGIHLSLCKIDPNLVTFRNMDMCINYIKNLDENDDKVILIISTSTTSHFLKAFLQRIEQLSHVSTVYVLYLNQYNFTWAVTLLAIKVLLTVHTLLSSDIWYRPMEKQYPWRTNGDYTAWWRAQYENYSADTIADQISETSPIVPCRIYTNLELLCAHLCRLPPYLKRKRRACIGHMNISILSQTCTDDLSILLNATAINQLLFAKSTTDVIRRQEAEFMYALLSRDILIDIKSTEEEIIKYFREKCAGSDADLNVVDEFEEYYDAINAIFWYTRDTFLYRLLNKALREQDIDTLYSLRYFIKDLHLKIRERHNTQKQQLVLATTCVADYAKTATDASNERIVRVYRGQLMETAEFNRKIRYNANGFFSVSSFFSTTIHENLAREIYAGNRSNSNITAAEQSILFQIDINQQVNKFPYANISTESAFDDTEGEILFTMGSVFRILSVHLNQEDGYWNVVLRLTDEEDKELRILSEFIKLDIVKPNPLESLATLLIRMGSNKEAERYNRILLSDQTFICDSVNLATVFNNLGFICQAMSQHEKAIEYFEKMLEIKLECSPETENFAAIAYNNLGSIYNDRGKYDEACRYYTKAIETELNTTNPNQRAIANYYSNIGNLFNVQKRYTEAIEMFERSVEIRLKVLPANHPDMGTSLINISQVFNALGQYQKAIDYLKSAFQNYFTSLPSNHASLPIVYNNLGQLYNRQGKFKEALEMYEKSLEIQLKVFPPNHPDIAWTYNNIGANYDGYSDPTKAVEYFDKALEIELSSLPSNHPNIAATYSNMASLLHENGNFEEALMLYEKALEIWLIALSPDHPQVAVCYNNISSVYFANDNNEKSMEYLSRALQIQITSGVSEDHPDFAPIYRNLGKEYYRQAQYENALGMYEKSLKIWLKALSTSHMRLALLYADISLVYDSLGEYERALEYLQKSLEITQNSGSEIHPDFAVQYNQLGTVYFGQGKTEEALELFEKSLEIQLKVHRRDHRNFAACYINISQVHYARNDYDKAIEYLNKSLGIQLNSLPPSHPSLGVTCNNFGLAYYNKGQFEIALEFYDRALEIQLNGLPPSHPDLATTYNNISLVYVAARDYEKATEHLNAALQIKLTSLPSDHIEIATTYSNLAAALYGQNNLREALNCVQRAYNIHIKILPSDHPEVLRNINWIERIEAELVSM</sequence>
<dbReference type="EMBL" id="CAJNRE010018429">
    <property type="protein sequence ID" value="CAF2165577.1"/>
    <property type="molecule type" value="Genomic_DNA"/>
</dbReference>
<dbReference type="Gene3D" id="1.25.40.10">
    <property type="entry name" value="Tetratricopeptide repeat domain"/>
    <property type="match status" value="5"/>
</dbReference>
<keyword evidence="1" id="KW-0677">Repeat</keyword>
<dbReference type="InterPro" id="IPR011990">
    <property type="entry name" value="TPR-like_helical_dom_sf"/>
</dbReference>
<dbReference type="Pfam" id="PF13424">
    <property type="entry name" value="TPR_12"/>
    <property type="match status" value="7"/>
</dbReference>
<evidence type="ECO:0000256" key="2">
    <source>
        <dbReference type="ARBA" id="ARBA00022803"/>
    </source>
</evidence>
<feature type="repeat" description="TPR" evidence="3">
    <location>
        <begin position="545"/>
        <end position="578"/>
    </location>
</feature>
<dbReference type="AlphaFoldDB" id="A0A816YRR1"/>
<dbReference type="Gene3D" id="3.90.176.10">
    <property type="entry name" value="Toxin ADP-ribosyltransferase, Chain A, domain 1"/>
    <property type="match status" value="1"/>
</dbReference>
<gene>
    <name evidence="4" type="ORF">MBJ925_LOCUS33510</name>
</gene>
<feature type="repeat" description="TPR" evidence="3">
    <location>
        <begin position="587"/>
        <end position="620"/>
    </location>
</feature>